<dbReference type="AlphaFoldDB" id="A0A9N9BNY9"/>
<gene>
    <name evidence="1" type="ORF">FMOSSE_LOCUS7415</name>
</gene>
<name>A0A9N9BNY9_FUNMO</name>
<dbReference type="EMBL" id="CAJVPP010001727">
    <property type="protein sequence ID" value="CAG8570231.1"/>
    <property type="molecule type" value="Genomic_DNA"/>
</dbReference>
<evidence type="ECO:0000313" key="2">
    <source>
        <dbReference type="Proteomes" id="UP000789375"/>
    </source>
</evidence>
<keyword evidence="2" id="KW-1185">Reference proteome</keyword>
<organism evidence="1 2">
    <name type="scientific">Funneliformis mosseae</name>
    <name type="common">Endomycorrhizal fungus</name>
    <name type="synonym">Glomus mosseae</name>
    <dbReference type="NCBI Taxonomy" id="27381"/>
    <lineage>
        <taxon>Eukaryota</taxon>
        <taxon>Fungi</taxon>
        <taxon>Fungi incertae sedis</taxon>
        <taxon>Mucoromycota</taxon>
        <taxon>Glomeromycotina</taxon>
        <taxon>Glomeromycetes</taxon>
        <taxon>Glomerales</taxon>
        <taxon>Glomeraceae</taxon>
        <taxon>Funneliformis</taxon>
    </lineage>
</organism>
<proteinExistence type="predicted"/>
<protein>
    <submittedName>
        <fullName evidence="1">9598_t:CDS:1</fullName>
    </submittedName>
</protein>
<accession>A0A9N9BNY9</accession>
<reference evidence="1" key="1">
    <citation type="submission" date="2021-06" db="EMBL/GenBank/DDBJ databases">
        <authorList>
            <person name="Kallberg Y."/>
            <person name="Tangrot J."/>
            <person name="Rosling A."/>
        </authorList>
    </citation>
    <scope>NUCLEOTIDE SEQUENCE</scope>
    <source>
        <strain evidence="1">87-6 pot B 2015</strain>
    </source>
</reference>
<dbReference type="Proteomes" id="UP000789375">
    <property type="component" value="Unassembled WGS sequence"/>
</dbReference>
<comment type="caution">
    <text evidence="1">The sequence shown here is derived from an EMBL/GenBank/DDBJ whole genome shotgun (WGS) entry which is preliminary data.</text>
</comment>
<evidence type="ECO:0000313" key="1">
    <source>
        <dbReference type="EMBL" id="CAG8570231.1"/>
    </source>
</evidence>
<sequence length="46" mass="5332">MILQRFSYKREKIGVPISTTKKSQLYTEVIKSFRVTLVSTSHTLSE</sequence>